<feature type="compositionally biased region" description="Low complexity" evidence="1">
    <location>
        <begin position="122"/>
        <end position="144"/>
    </location>
</feature>
<keyword evidence="3" id="KW-1185">Reference proteome</keyword>
<dbReference type="RefSeq" id="WP_344393382.1">
    <property type="nucleotide sequence ID" value="NZ_BAAASJ010000067.1"/>
</dbReference>
<evidence type="ECO:0000313" key="2">
    <source>
        <dbReference type="EMBL" id="GAA2646742.1"/>
    </source>
</evidence>
<feature type="region of interest" description="Disordered" evidence="1">
    <location>
        <begin position="83"/>
        <end position="144"/>
    </location>
</feature>
<comment type="caution">
    <text evidence="2">The sequence shown here is derived from an EMBL/GenBank/DDBJ whole genome shotgun (WGS) entry which is preliminary data.</text>
</comment>
<feature type="compositionally biased region" description="Basic and acidic residues" evidence="1">
    <location>
        <begin position="94"/>
        <end position="111"/>
    </location>
</feature>
<proteinExistence type="predicted"/>
<reference evidence="3" key="1">
    <citation type="journal article" date="2019" name="Int. J. Syst. Evol. Microbiol.">
        <title>The Global Catalogue of Microorganisms (GCM) 10K type strain sequencing project: providing services to taxonomists for standard genome sequencing and annotation.</title>
        <authorList>
            <consortium name="The Broad Institute Genomics Platform"/>
            <consortium name="The Broad Institute Genome Sequencing Center for Infectious Disease"/>
            <person name="Wu L."/>
            <person name="Ma J."/>
        </authorList>
    </citation>
    <scope>NUCLEOTIDE SEQUENCE [LARGE SCALE GENOMIC DNA]</scope>
    <source>
        <strain evidence="3">JCM 4524</strain>
    </source>
</reference>
<evidence type="ECO:0000256" key="1">
    <source>
        <dbReference type="SAM" id="MobiDB-lite"/>
    </source>
</evidence>
<feature type="region of interest" description="Disordered" evidence="1">
    <location>
        <begin position="12"/>
        <end position="32"/>
    </location>
</feature>
<sequence length="144" mass="15210">MVAAAVAGALSLQGSPVPPAPDGDGSAQPGVARPYGEEHLVHVTPDHRAAALRAADTRPFSMFGVTWDDPASPLIGTVEVRTRDAETGMWSEWRPLDGDGSRAEETARRGGTDPLWVARPTAPRSASPRMRTPTPTSPTDCGWT</sequence>
<organism evidence="2 3">
    <name type="scientific">Streptomyces vastus</name>
    <dbReference type="NCBI Taxonomy" id="285451"/>
    <lineage>
        <taxon>Bacteria</taxon>
        <taxon>Bacillati</taxon>
        <taxon>Actinomycetota</taxon>
        <taxon>Actinomycetes</taxon>
        <taxon>Kitasatosporales</taxon>
        <taxon>Streptomycetaceae</taxon>
        <taxon>Streptomyces</taxon>
    </lineage>
</organism>
<protein>
    <submittedName>
        <fullName evidence="2">Uncharacterized protein</fullName>
    </submittedName>
</protein>
<dbReference type="EMBL" id="BAAASJ010000067">
    <property type="protein sequence ID" value="GAA2646742.1"/>
    <property type="molecule type" value="Genomic_DNA"/>
</dbReference>
<dbReference type="Proteomes" id="UP001500151">
    <property type="component" value="Unassembled WGS sequence"/>
</dbReference>
<evidence type="ECO:0000313" key="3">
    <source>
        <dbReference type="Proteomes" id="UP001500151"/>
    </source>
</evidence>
<name>A0ABP6DLS0_9ACTN</name>
<accession>A0ABP6DLS0</accession>
<gene>
    <name evidence="2" type="ORF">GCM10010307_52570</name>
</gene>